<dbReference type="Gene3D" id="3.40.50.2300">
    <property type="match status" value="1"/>
</dbReference>
<evidence type="ECO:0000256" key="1">
    <source>
        <dbReference type="ARBA" id="ARBA00022737"/>
    </source>
</evidence>
<dbReference type="SUPFAM" id="SSF63520">
    <property type="entry name" value="PTS-regulatory domain, PRD"/>
    <property type="match status" value="2"/>
</dbReference>
<evidence type="ECO:0000313" key="5">
    <source>
        <dbReference type="Proteomes" id="UP001230220"/>
    </source>
</evidence>
<dbReference type="InterPro" id="IPR050661">
    <property type="entry name" value="BglG_antiterminators"/>
</dbReference>
<dbReference type="PANTHER" id="PTHR30185:SF13">
    <property type="entry name" value="LICABCH OPERON REGULATOR-RELATED"/>
    <property type="match status" value="1"/>
</dbReference>
<keyword evidence="1" id="KW-0677">Repeat</keyword>
<keyword evidence="5" id="KW-1185">Reference proteome</keyword>
<gene>
    <name evidence="4" type="ORF">J2S15_002221</name>
</gene>
<dbReference type="Gene3D" id="3.40.930.10">
    <property type="entry name" value="Mannitol-specific EII, Chain A"/>
    <property type="match status" value="1"/>
</dbReference>
<comment type="caution">
    <text evidence="4">The sequence shown here is derived from an EMBL/GenBank/DDBJ whole genome shotgun (WGS) entry which is preliminary data.</text>
</comment>
<accession>A0ABU0E417</accession>
<proteinExistence type="predicted"/>
<dbReference type="SUPFAM" id="SSF55804">
    <property type="entry name" value="Phoshotransferase/anion transport protein"/>
    <property type="match status" value="1"/>
</dbReference>
<dbReference type="InterPro" id="IPR016152">
    <property type="entry name" value="PTrfase/Anion_transptr"/>
</dbReference>
<feature type="domain" description="PRD" evidence="3">
    <location>
        <begin position="87"/>
        <end position="194"/>
    </location>
</feature>
<dbReference type="PROSITE" id="PS51372">
    <property type="entry name" value="PRD_2"/>
    <property type="match status" value="2"/>
</dbReference>
<organism evidence="4 5">
    <name type="scientific">Breznakia pachnodae</name>
    <dbReference type="NCBI Taxonomy" id="265178"/>
    <lineage>
        <taxon>Bacteria</taxon>
        <taxon>Bacillati</taxon>
        <taxon>Bacillota</taxon>
        <taxon>Erysipelotrichia</taxon>
        <taxon>Erysipelotrichales</taxon>
        <taxon>Erysipelotrichaceae</taxon>
        <taxon>Breznakia</taxon>
    </lineage>
</organism>
<evidence type="ECO:0000259" key="3">
    <source>
        <dbReference type="PROSITE" id="PS51372"/>
    </source>
</evidence>
<dbReference type="PANTHER" id="PTHR30185">
    <property type="entry name" value="CRYPTIC BETA-GLUCOSIDE BGL OPERON ANTITERMINATOR"/>
    <property type="match status" value="1"/>
</dbReference>
<name>A0ABU0E417_9FIRM</name>
<dbReference type="Gene3D" id="1.10.1790.10">
    <property type="entry name" value="PRD domain"/>
    <property type="match status" value="1"/>
</dbReference>
<dbReference type="Proteomes" id="UP001230220">
    <property type="component" value="Unassembled WGS sequence"/>
</dbReference>
<protein>
    <submittedName>
        <fullName evidence="4">Mannitol/fructose-specific phosphotransferase system IIA component (Ntr-type)</fullName>
    </submittedName>
</protein>
<dbReference type="EMBL" id="JAUSUR010000003">
    <property type="protein sequence ID" value="MDQ0361474.1"/>
    <property type="molecule type" value="Genomic_DNA"/>
</dbReference>
<evidence type="ECO:0000259" key="2">
    <source>
        <dbReference type="PROSITE" id="PS51094"/>
    </source>
</evidence>
<sequence length="429" mass="49852">MPAKESFTINLQYSIDRLTDDHTININDELTQFKNEKFFKDSLFIAGELSKMLEDEFDVIFPYEEIYLIALNITDKKFYEASTGNIVIDGEITRLVEDILLSIKNTYRLDFENDLDIFTMLVKHMIPLKIRVINGEELTNPLLEDIQNQYPFAMTIAKGINPIIEKYFLKRISVDELSYIAVAIQLAIEKGMKRDRRKKNVLIVCFSGNISSRLFEYRFQEMFKDSIGTSKICNYTDLINYDFTNIDYVFATVPIDIDLPIPVYQVTDQILSQQVSEEIQTMLDLSSSPLSNKFSPNLFFTHVRGKSKEELLKMMCDKSKLEKHVRDNFYELVLKRESMLQTTYGNLVALPHPYETASKETFVCVALLDEAILWGKEKVRAVFLVAISDNKNEEFEGFYDEFFGFVLDKDNITSLLDNQSFENLLRLIK</sequence>
<dbReference type="Pfam" id="PF00874">
    <property type="entry name" value="PRD"/>
    <property type="match status" value="2"/>
</dbReference>
<evidence type="ECO:0000313" key="4">
    <source>
        <dbReference type="EMBL" id="MDQ0361474.1"/>
    </source>
</evidence>
<dbReference type="InterPro" id="IPR011608">
    <property type="entry name" value="PRD"/>
</dbReference>
<feature type="domain" description="PRD" evidence="3">
    <location>
        <begin position="1"/>
        <end position="83"/>
    </location>
</feature>
<feature type="domain" description="PTS EIIA type-2" evidence="2">
    <location>
        <begin position="292"/>
        <end position="429"/>
    </location>
</feature>
<dbReference type="InterPro" id="IPR002178">
    <property type="entry name" value="PTS_EIIA_type-2_dom"/>
</dbReference>
<reference evidence="4 5" key="1">
    <citation type="submission" date="2023-07" db="EMBL/GenBank/DDBJ databases">
        <title>Genomic Encyclopedia of Type Strains, Phase IV (KMG-IV): sequencing the most valuable type-strain genomes for metagenomic binning, comparative biology and taxonomic classification.</title>
        <authorList>
            <person name="Goeker M."/>
        </authorList>
    </citation>
    <scope>NUCLEOTIDE SEQUENCE [LARGE SCALE GENOMIC DNA]</scope>
    <source>
        <strain evidence="4 5">DSM 16784</strain>
    </source>
</reference>
<dbReference type="InterPro" id="IPR036634">
    <property type="entry name" value="PRD_sf"/>
</dbReference>
<dbReference type="PROSITE" id="PS51094">
    <property type="entry name" value="PTS_EIIA_TYPE_2"/>
    <property type="match status" value="1"/>
</dbReference>
<dbReference type="Pfam" id="PF00359">
    <property type="entry name" value="PTS_EIIA_2"/>
    <property type="match status" value="1"/>
</dbReference>